<evidence type="ECO:0000259" key="4">
    <source>
        <dbReference type="PROSITE" id="PS50048"/>
    </source>
</evidence>
<keyword evidence="6" id="KW-1185">Reference proteome</keyword>
<dbReference type="GeneID" id="30019783"/>
<dbReference type="SMART" id="SM00066">
    <property type="entry name" value="GAL4"/>
    <property type="match status" value="1"/>
</dbReference>
<dbReference type="PANTHER" id="PTHR37534:SF51">
    <property type="entry name" value="ACRIFLAVINE SENSITIVITY CONTROL PROTEIN ACR-2"/>
    <property type="match status" value="1"/>
</dbReference>
<sequence length="620" mass="69344">MARKETQPSDKTQHCHTCRRRRLRCDGVRPTCNKCVVRGVDCLGYGAQALLWVQPQSSSDSTGAAQKQQRPEEPAVAAETAVGGRRKGRPKLVLMPRAASELAMPDGDGLELTRRPGTASLDAYRAVMRMRGFREENLRRRSIVPSPGLDPEGYQQQRLLIDSLRYCIYTAHYHHHPDTRQRLTLTDDDHVCSDLVLFDTPKNPFRVLLEFWSYLPDVVADPLVSIAAVHRISKTQSALEVAAYVPGYRYALRDGGDSGGRLLAVRHPLVPVVFRHQQRMARALAAMVADPDARAQRGLLEVVTTVMLCQVQQSLFGDWDKHLLGAQAVIAARGGIKSFALEKSTPVNFDICTVMQVEVMRDIGTPACLLRPRQAMFEDYLEYVIPIYQEGWLSAFPCTNFLMSCLMRISMARYDDHQDSAGIAARLPLRRQLLEDILAFSPADWLDSRAARLAEVFGPRAKEAEGGRTRAALLDLIRSFHMSTVLYAVRTLLLDRGVHALTGVGDLRLVEAAAVETLGASLRRVWETERAAPDWFGKFTIWPLFVLGMSVDPVAEEPRGEGTKDFICKSLLRLGHHIGSMAYKDAIWALQHTWERDGGLERPGWLEALPLDVLPGLFFM</sequence>
<dbReference type="RefSeq" id="XP_018705986.1">
    <property type="nucleotide sequence ID" value="XM_018847097.1"/>
</dbReference>
<evidence type="ECO:0000256" key="3">
    <source>
        <dbReference type="SAM" id="MobiDB-lite"/>
    </source>
</evidence>
<dbReference type="InterPro" id="IPR001138">
    <property type="entry name" value="Zn2Cys6_DnaBD"/>
</dbReference>
<comment type="subcellular location">
    <subcellularLocation>
        <location evidence="1">Nucleus</location>
    </subcellularLocation>
</comment>
<organism evidence="5 6">
    <name type="scientific">Cordyceps fumosorosea (strain ARSEF 2679)</name>
    <name type="common">Isaria fumosorosea</name>
    <dbReference type="NCBI Taxonomy" id="1081104"/>
    <lineage>
        <taxon>Eukaryota</taxon>
        <taxon>Fungi</taxon>
        <taxon>Dikarya</taxon>
        <taxon>Ascomycota</taxon>
        <taxon>Pezizomycotina</taxon>
        <taxon>Sordariomycetes</taxon>
        <taxon>Hypocreomycetidae</taxon>
        <taxon>Hypocreales</taxon>
        <taxon>Cordycipitaceae</taxon>
        <taxon>Cordyceps</taxon>
    </lineage>
</organism>
<dbReference type="PROSITE" id="PS50048">
    <property type="entry name" value="ZN2_CY6_FUNGAL_2"/>
    <property type="match status" value="1"/>
</dbReference>
<comment type="caution">
    <text evidence="5">The sequence shown here is derived from an EMBL/GenBank/DDBJ whole genome shotgun (WGS) entry which is preliminary data.</text>
</comment>
<dbReference type="Gene3D" id="4.10.240.10">
    <property type="entry name" value="Zn(2)-C6 fungal-type DNA-binding domain"/>
    <property type="match status" value="1"/>
</dbReference>
<dbReference type="SUPFAM" id="SSF57701">
    <property type="entry name" value="Zn2/Cys6 DNA-binding domain"/>
    <property type="match status" value="1"/>
</dbReference>
<dbReference type="InterPro" id="IPR021858">
    <property type="entry name" value="Fun_TF"/>
</dbReference>
<dbReference type="AlphaFoldDB" id="A0A168ARY5"/>
<protein>
    <submittedName>
        <fullName evidence="5">Zn(2)-C6 fungal-type DNA-binding domain protein</fullName>
    </submittedName>
</protein>
<reference evidence="5 6" key="1">
    <citation type="journal article" date="2016" name="Genome Biol. Evol.">
        <title>Divergent and convergent evolution of fungal pathogenicity.</title>
        <authorList>
            <person name="Shang Y."/>
            <person name="Xiao G."/>
            <person name="Zheng P."/>
            <person name="Cen K."/>
            <person name="Zhan S."/>
            <person name="Wang C."/>
        </authorList>
    </citation>
    <scope>NUCLEOTIDE SEQUENCE [LARGE SCALE GENOMIC DNA]</scope>
    <source>
        <strain evidence="5 6">ARSEF 2679</strain>
    </source>
</reference>
<dbReference type="GO" id="GO:0045944">
    <property type="term" value="P:positive regulation of transcription by RNA polymerase II"/>
    <property type="evidence" value="ECO:0007669"/>
    <property type="project" value="TreeGrafter"/>
</dbReference>
<evidence type="ECO:0000313" key="6">
    <source>
        <dbReference type="Proteomes" id="UP000076744"/>
    </source>
</evidence>
<dbReference type="Proteomes" id="UP000076744">
    <property type="component" value="Unassembled WGS sequence"/>
</dbReference>
<dbReference type="InterPro" id="IPR036864">
    <property type="entry name" value="Zn2-C6_fun-type_DNA-bd_sf"/>
</dbReference>
<evidence type="ECO:0000256" key="2">
    <source>
        <dbReference type="ARBA" id="ARBA00023242"/>
    </source>
</evidence>
<accession>A0A168ARY5</accession>
<dbReference type="GO" id="GO:0008270">
    <property type="term" value="F:zinc ion binding"/>
    <property type="evidence" value="ECO:0007669"/>
    <property type="project" value="InterPro"/>
</dbReference>
<feature type="compositionally biased region" description="Polar residues" evidence="3">
    <location>
        <begin position="58"/>
        <end position="68"/>
    </location>
</feature>
<evidence type="ECO:0000313" key="5">
    <source>
        <dbReference type="EMBL" id="OAA69116.1"/>
    </source>
</evidence>
<dbReference type="PANTHER" id="PTHR37534">
    <property type="entry name" value="TRANSCRIPTIONAL ACTIVATOR PROTEIN UGA3"/>
    <property type="match status" value="1"/>
</dbReference>
<gene>
    <name evidence="5" type="ORF">ISF_03491</name>
</gene>
<dbReference type="CDD" id="cd00067">
    <property type="entry name" value="GAL4"/>
    <property type="match status" value="1"/>
</dbReference>
<dbReference type="GO" id="GO:0000976">
    <property type="term" value="F:transcription cis-regulatory region binding"/>
    <property type="evidence" value="ECO:0007669"/>
    <property type="project" value="TreeGrafter"/>
</dbReference>
<dbReference type="Pfam" id="PF00172">
    <property type="entry name" value="Zn_clus"/>
    <property type="match status" value="1"/>
</dbReference>
<dbReference type="GO" id="GO:0000981">
    <property type="term" value="F:DNA-binding transcription factor activity, RNA polymerase II-specific"/>
    <property type="evidence" value="ECO:0007669"/>
    <property type="project" value="InterPro"/>
</dbReference>
<feature type="domain" description="Zn(2)-C6 fungal-type" evidence="4">
    <location>
        <begin position="14"/>
        <end position="42"/>
    </location>
</feature>
<keyword evidence="5" id="KW-0238">DNA-binding</keyword>
<keyword evidence="2" id="KW-0539">Nucleus</keyword>
<proteinExistence type="predicted"/>
<dbReference type="OrthoDB" id="5386330at2759"/>
<name>A0A168ARY5_CORFA</name>
<evidence type="ECO:0000256" key="1">
    <source>
        <dbReference type="ARBA" id="ARBA00004123"/>
    </source>
</evidence>
<dbReference type="EMBL" id="AZHB01000006">
    <property type="protein sequence ID" value="OAA69116.1"/>
    <property type="molecule type" value="Genomic_DNA"/>
</dbReference>
<dbReference type="Pfam" id="PF11951">
    <property type="entry name" value="Fungal_trans_2"/>
    <property type="match status" value="1"/>
</dbReference>
<feature type="region of interest" description="Disordered" evidence="3">
    <location>
        <begin position="58"/>
        <end position="87"/>
    </location>
</feature>
<dbReference type="GO" id="GO:0005634">
    <property type="term" value="C:nucleus"/>
    <property type="evidence" value="ECO:0007669"/>
    <property type="project" value="UniProtKB-SubCell"/>
</dbReference>